<evidence type="ECO:0000313" key="2">
    <source>
        <dbReference type="EMBL" id="AYL35509.1"/>
    </source>
</evidence>
<accession>A0A494UXU1</accession>
<sequence>MHDGLHLAAEGAGTAAAALLTWRSLRDAKSWWRRKRDADAAGTGAAPDPGDRGLPPAQDARSEKKPKEEVRLKRSDLVDLARRELIEEFDLPEDEPLEIREQDYEVSEAAWRFVFVSGADAYEVLVVAKGSRAAVLKYNHTRE</sequence>
<proteinExistence type="predicted"/>
<feature type="compositionally biased region" description="Basic and acidic residues" evidence="1">
    <location>
        <begin position="60"/>
        <end position="70"/>
    </location>
</feature>
<gene>
    <name evidence="2" type="ORF">CNQ36_08725</name>
</gene>
<evidence type="ECO:0000256" key="1">
    <source>
        <dbReference type="SAM" id="MobiDB-lite"/>
    </source>
</evidence>
<dbReference type="KEGG" id="sfug:CNQ36_08725"/>
<dbReference type="EMBL" id="CP023407">
    <property type="protein sequence ID" value="AYL35509.1"/>
    <property type="molecule type" value="Genomic_DNA"/>
</dbReference>
<feature type="region of interest" description="Disordered" evidence="1">
    <location>
        <begin position="36"/>
        <end position="70"/>
    </location>
</feature>
<protein>
    <submittedName>
        <fullName evidence="2">Uncharacterized protein</fullName>
    </submittedName>
</protein>
<dbReference type="AlphaFoldDB" id="A0A494UXU1"/>
<organism evidence="2 3">
    <name type="scientific">Streptomyces fungicidicus</name>
    <dbReference type="NCBI Taxonomy" id="68203"/>
    <lineage>
        <taxon>Bacteria</taxon>
        <taxon>Bacillati</taxon>
        <taxon>Actinomycetota</taxon>
        <taxon>Actinomycetes</taxon>
        <taxon>Kitasatosporales</taxon>
        <taxon>Streptomycetaceae</taxon>
        <taxon>Streptomyces</taxon>
    </lineage>
</organism>
<dbReference type="Proteomes" id="UP000282170">
    <property type="component" value="Chromosome"/>
</dbReference>
<reference evidence="2 3" key="1">
    <citation type="submission" date="2017-09" db="EMBL/GenBank/DDBJ databases">
        <authorList>
            <person name="Zhang H."/>
            <person name="Hu S."/>
            <person name="Xu J."/>
            <person name="He Z."/>
        </authorList>
    </citation>
    <scope>NUCLEOTIDE SEQUENCE [LARGE SCALE GENOMIC DNA]</scope>
    <source>
        <strain evidence="2 3">TXX3120</strain>
    </source>
</reference>
<evidence type="ECO:0000313" key="3">
    <source>
        <dbReference type="Proteomes" id="UP000282170"/>
    </source>
</evidence>
<keyword evidence="3" id="KW-1185">Reference proteome</keyword>
<name>A0A494UXU1_9ACTN</name>